<dbReference type="EMBL" id="JARVKF010000047">
    <property type="protein sequence ID" value="KAK9424061.1"/>
    <property type="molecule type" value="Genomic_DNA"/>
</dbReference>
<name>A0ABR2VC05_9PEZI</name>
<gene>
    <name evidence="1" type="ORF">SUNI508_13780</name>
</gene>
<dbReference type="Proteomes" id="UP001408356">
    <property type="component" value="Unassembled WGS sequence"/>
</dbReference>
<comment type="caution">
    <text evidence="1">The sequence shown here is derived from an EMBL/GenBank/DDBJ whole genome shotgun (WGS) entry which is preliminary data.</text>
</comment>
<evidence type="ECO:0000313" key="1">
    <source>
        <dbReference type="EMBL" id="KAK9424061.1"/>
    </source>
</evidence>
<evidence type="ECO:0000313" key="2">
    <source>
        <dbReference type="Proteomes" id="UP001408356"/>
    </source>
</evidence>
<sequence length="108" mass="11996">MALMKQTIKQLAAGGRYTWIATPGDGSSTELEVDMFQAYKKELELIGYNSVSKGRVEAGEEMRNLGRLFDSGMLQPPAEDDIKIIGIDVAISEGYEEKGNKRHTVIRM</sequence>
<protein>
    <submittedName>
        <fullName evidence="1">Uncharacterized protein</fullName>
    </submittedName>
</protein>
<keyword evidence="2" id="KW-1185">Reference proteome</keyword>
<organism evidence="1 2">
    <name type="scientific">Seiridium unicorne</name>
    <dbReference type="NCBI Taxonomy" id="138068"/>
    <lineage>
        <taxon>Eukaryota</taxon>
        <taxon>Fungi</taxon>
        <taxon>Dikarya</taxon>
        <taxon>Ascomycota</taxon>
        <taxon>Pezizomycotina</taxon>
        <taxon>Sordariomycetes</taxon>
        <taxon>Xylariomycetidae</taxon>
        <taxon>Amphisphaeriales</taxon>
        <taxon>Sporocadaceae</taxon>
        <taxon>Seiridium</taxon>
    </lineage>
</organism>
<proteinExistence type="predicted"/>
<reference evidence="1 2" key="1">
    <citation type="journal article" date="2024" name="J. Plant Pathol.">
        <title>Sequence and assembly of the genome of Seiridium unicorne, isolate CBS 538.82, causal agent of cypress canker disease.</title>
        <authorList>
            <person name="Scali E."/>
            <person name="Rocca G.D."/>
            <person name="Danti R."/>
            <person name="Garbelotto M."/>
            <person name="Barberini S."/>
            <person name="Baroncelli R."/>
            <person name="Emiliani G."/>
        </authorList>
    </citation>
    <scope>NUCLEOTIDE SEQUENCE [LARGE SCALE GENOMIC DNA]</scope>
    <source>
        <strain evidence="1 2">BM-138-508</strain>
    </source>
</reference>
<accession>A0ABR2VC05</accession>